<comment type="caution">
    <text evidence="2">The sequence shown here is derived from an EMBL/GenBank/DDBJ whole genome shotgun (WGS) entry which is preliminary data.</text>
</comment>
<dbReference type="Gramene" id="GBG88247">
    <property type="protein sequence ID" value="GBG88247"/>
    <property type="gene ID" value="CBR_g46814"/>
</dbReference>
<proteinExistence type="predicted"/>
<keyword evidence="3" id="KW-1185">Reference proteome</keyword>
<dbReference type="STRING" id="69332.A0A388M0Z4"/>
<evidence type="ECO:0000313" key="3">
    <source>
        <dbReference type="Proteomes" id="UP000265515"/>
    </source>
</evidence>
<feature type="chain" id="PRO_5017267290" description="DUF4360 domain-containing protein" evidence="1">
    <location>
        <begin position="19"/>
        <end position="200"/>
    </location>
</feature>
<reference evidence="2 3" key="1">
    <citation type="journal article" date="2018" name="Cell">
        <title>The Chara Genome: Secondary Complexity and Implications for Plant Terrestrialization.</title>
        <authorList>
            <person name="Nishiyama T."/>
            <person name="Sakayama H."/>
            <person name="Vries J.D."/>
            <person name="Buschmann H."/>
            <person name="Saint-Marcoux D."/>
            <person name="Ullrich K.K."/>
            <person name="Haas F.B."/>
            <person name="Vanderstraeten L."/>
            <person name="Becker D."/>
            <person name="Lang D."/>
            <person name="Vosolsobe S."/>
            <person name="Rombauts S."/>
            <person name="Wilhelmsson P.K.I."/>
            <person name="Janitza P."/>
            <person name="Kern R."/>
            <person name="Heyl A."/>
            <person name="Rumpler F."/>
            <person name="Villalobos L.I.A.C."/>
            <person name="Clay J.M."/>
            <person name="Skokan R."/>
            <person name="Toyoda A."/>
            <person name="Suzuki Y."/>
            <person name="Kagoshima H."/>
            <person name="Schijlen E."/>
            <person name="Tajeshwar N."/>
            <person name="Catarino B."/>
            <person name="Hetherington A.J."/>
            <person name="Saltykova A."/>
            <person name="Bonnot C."/>
            <person name="Breuninger H."/>
            <person name="Symeonidi A."/>
            <person name="Radhakrishnan G.V."/>
            <person name="Van Nieuwerburgh F."/>
            <person name="Deforce D."/>
            <person name="Chang C."/>
            <person name="Karol K.G."/>
            <person name="Hedrich R."/>
            <person name="Ulvskov P."/>
            <person name="Glockner G."/>
            <person name="Delwiche C.F."/>
            <person name="Petrasek J."/>
            <person name="Van de Peer Y."/>
            <person name="Friml J."/>
            <person name="Beilby M."/>
            <person name="Dolan L."/>
            <person name="Kohara Y."/>
            <person name="Sugano S."/>
            <person name="Fujiyama A."/>
            <person name="Delaux P.-M."/>
            <person name="Quint M."/>
            <person name="TheiBen G."/>
            <person name="Hagemann M."/>
            <person name="Harholt J."/>
            <person name="Dunand C."/>
            <person name="Zachgo S."/>
            <person name="Langdale J."/>
            <person name="Maumus F."/>
            <person name="Straeten D.V.D."/>
            <person name="Gould S.B."/>
            <person name="Rensing S.A."/>
        </authorList>
    </citation>
    <scope>NUCLEOTIDE SEQUENCE [LARGE SCALE GENOMIC DNA]</scope>
    <source>
        <strain evidence="2 3">S276</strain>
    </source>
</reference>
<sequence length="200" mass="21703">MVVLLLLGLLQLAVPGLAQSPPSGTVKITKFTYSGSGCPRGSAEGVVSSDGQTLTLIFSKYTVSTPGSTSNRRKNCQVGVTLMYPTGFTFTLGTVTFRGYAQFEQGVKGTLAAAYYFSGIQGTVRVSRNLPPPVEGNFEFTDQFVTFVYQPCDRQPLMLNLNSEARVMPPPAPSKSAGLITVDSQDLSLRQLFRLRWKKC</sequence>
<feature type="signal peptide" evidence="1">
    <location>
        <begin position="1"/>
        <end position="18"/>
    </location>
</feature>
<dbReference type="PANTHER" id="PTHR38847">
    <property type="match status" value="1"/>
</dbReference>
<organism evidence="2 3">
    <name type="scientific">Chara braunii</name>
    <name type="common">Braun's stonewort</name>
    <dbReference type="NCBI Taxonomy" id="69332"/>
    <lineage>
        <taxon>Eukaryota</taxon>
        <taxon>Viridiplantae</taxon>
        <taxon>Streptophyta</taxon>
        <taxon>Charophyceae</taxon>
        <taxon>Charales</taxon>
        <taxon>Characeae</taxon>
        <taxon>Chara</taxon>
    </lineage>
</organism>
<gene>
    <name evidence="2" type="ORF">CBR_g46814</name>
</gene>
<dbReference type="AlphaFoldDB" id="A0A388M0Z4"/>
<evidence type="ECO:0008006" key="4">
    <source>
        <dbReference type="Google" id="ProtNLM"/>
    </source>
</evidence>
<protein>
    <recommendedName>
        <fullName evidence="4">DUF4360 domain-containing protein</fullName>
    </recommendedName>
</protein>
<dbReference type="Pfam" id="PF14273">
    <property type="entry name" value="DUF4360"/>
    <property type="match status" value="1"/>
</dbReference>
<dbReference type="PANTHER" id="PTHR38847:SF1">
    <property type="entry name" value="PSEUDOURIDINE SYNTHASE RSUA_RLUA-LIKE DOMAIN-CONTAINING PROTEIN"/>
    <property type="match status" value="1"/>
</dbReference>
<name>A0A388M0Z4_CHABU</name>
<dbReference type="Proteomes" id="UP000265515">
    <property type="component" value="Unassembled WGS sequence"/>
</dbReference>
<dbReference type="EMBL" id="BFEA01000659">
    <property type="protein sequence ID" value="GBG88247.1"/>
    <property type="molecule type" value="Genomic_DNA"/>
</dbReference>
<accession>A0A388M0Z4</accession>
<keyword evidence="1" id="KW-0732">Signal</keyword>
<dbReference type="InterPro" id="IPR025649">
    <property type="entry name" value="DUF4360"/>
</dbReference>
<evidence type="ECO:0000256" key="1">
    <source>
        <dbReference type="SAM" id="SignalP"/>
    </source>
</evidence>
<evidence type="ECO:0000313" key="2">
    <source>
        <dbReference type="EMBL" id="GBG88247.1"/>
    </source>
</evidence>
<dbReference type="OrthoDB" id="152248at2759"/>